<reference evidence="2 3" key="1">
    <citation type="submission" date="2017-03" db="EMBL/GenBank/DDBJ databases">
        <title>Genomes of endolithic fungi from Antarctica.</title>
        <authorList>
            <person name="Coleine C."/>
            <person name="Masonjones S."/>
            <person name="Stajich J.E."/>
        </authorList>
    </citation>
    <scope>NUCLEOTIDE SEQUENCE [LARGE SCALE GENOMIC DNA]</scope>
    <source>
        <strain evidence="2 3">CCFEE 5184</strain>
    </source>
</reference>
<comment type="caution">
    <text evidence="2">The sequence shown here is derived from an EMBL/GenBank/DDBJ whole genome shotgun (WGS) entry which is preliminary data.</text>
</comment>
<feature type="region of interest" description="Disordered" evidence="1">
    <location>
        <begin position="373"/>
        <end position="447"/>
    </location>
</feature>
<dbReference type="STRING" id="329884.A0A4U0VLI7"/>
<protein>
    <submittedName>
        <fullName evidence="2">Uncharacterized protein</fullName>
    </submittedName>
</protein>
<feature type="non-terminal residue" evidence="2">
    <location>
        <position position="1"/>
    </location>
</feature>
<evidence type="ECO:0000256" key="1">
    <source>
        <dbReference type="SAM" id="MobiDB-lite"/>
    </source>
</evidence>
<feature type="compositionally biased region" description="Polar residues" evidence="1">
    <location>
        <begin position="315"/>
        <end position="324"/>
    </location>
</feature>
<name>A0A4U0VLI7_9PEZI</name>
<dbReference type="AlphaFoldDB" id="A0A4U0VLI7"/>
<feature type="compositionally biased region" description="Polar residues" evidence="1">
    <location>
        <begin position="197"/>
        <end position="218"/>
    </location>
</feature>
<gene>
    <name evidence="2" type="ORF">B0A55_13623</name>
</gene>
<keyword evidence="3" id="KW-1185">Reference proteome</keyword>
<dbReference type="OrthoDB" id="3896449at2759"/>
<accession>A0A4U0VLI7</accession>
<organism evidence="2 3">
    <name type="scientific">Friedmanniomyces simplex</name>
    <dbReference type="NCBI Taxonomy" id="329884"/>
    <lineage>
        <taxon>Eukaryota</taxon>
        <taxon>Fungi</taxon>
        <taxon>Dikarya</taxon>
        <taxon>Ascomycota</taxon>
        <taxon>Pezizomycotina</taxon>
        <taxon>Dothideomycetes</taxon>
        <taxon>Dothideomycetidae</taxon>
        <taxon>Mycosphaerellales</taxon>
        <taxon>Teratosphaeriaceae</taxon>
        <taxon>Friedmanniomyces</taxon>
    </lineage>
</organism>
<sequence length="546" mass="58506">TIPSQGVLPVYDGTDAPLAPTHFRKPSDLKILNKRLSDLHTAHADYTAARIGDRARFPESTKYSLLELLNEHTNEDPHLSKDGYGALDAETKKHITRTLSMLEGNGSPPHTDVDNETLLRLFGHLKRGLERQPGSVSLVNNAAAAEQFLAQANDGETEVRDAGGNILGTQSTEADHGESQADTNPHLPPIEPVASKWSESTGSIQALSPVSSQVSPRQMQHAAKTDQLDGPPQRTPPDPPRSIGYPSRISSKASALIGPGGSGAATPPLPFRRLSSPTLGKRKPGSVRAARETLHHMKGGFARTTASAESKKNSRMPTSNTTPLQLPDSGQRGRVPLAEKARSQAEAPGVLKTRSRSKSRYVLDKINGLFSTKRDKRGSTMPPVPSIAELDATPDRNIEPTAPGSPILRPMRGPPGAKMPTMSPPIEHPALPDGSRLDTPTSADSPVDSVTAAADDNNNNKQALQTWAATLVSKAARERDPARKERLVAFAKVLNDSLISAREAQISAETAQHAARSAQLSYEMTQKSVAMLQRLAASLVVRGGWR</sequence>
<dbReference type="EMBL" id="NAJQ01001995">
    <property type="protein sequence ID" value="TKA50138.1"/>
    <property type="molecule type" value="Genomic_DNA"/>
</dbReference>
<dbReference type="Proteomes" id="UP000309340">
    <property type="component" value="Unassembled WGS sequence"/>
</dbReference>
<evidence type="ECO:0000313" key="2">
    <source>
        <dbReference type="EMBL" id="TKA50138.1"/>
    </source>
</evidence>
<feature type="region of interest" description="Disordered" evidence="1">
    <location>
        <begin position="155"/>
        <end position="356"/>
    </location>
</feature>
<evidence type="ECO:0000313" key="3">
    <source>
        <dbReference type="Proteomes" id="UP000309340"/>
    </source>
</evidence>
<proteinExistence type="predicted"/>